<reference evidence="1" key="1">
    <citation type="journal article" date="2021" name="mSystems">
        <title>Bacteria and Archaea Synergistically Convert Glycine Betaine to Biogenic Methane in the Formosa Cold Seep of the South China Sea.</title>
        <authorList>
            <person name="Li L."/>
            <person name="Zhang W."/>
            <person name="Zhang S."/>
            <person name="Song L."/>
            <person name="Sun Q."/>
            <person name="Zhang H."/>
            <person name="Xiang H."/>
            <person name="Dong X."/>
        </authorList>
    </citation>
    <scope>NUCLEOTIDE SEQUENCE</scope>
    <source>
        <strain evidence="1">ZWT</strain>
    </source>
</reference>
<dbReference type="EMBL" id="JAGSOJ010000002">
    <property type="protein sequence ID" value="MCM1990162.1"/>
    <property type="molecule type" value="Genomic_DNA"/>
</dbReference>
<organism evidence="1 2">
    <name type="scientific">Oceanirhabdus seepicola</name>
    <dbReference type="NCBI Taxonomy" id="2828781"/>
    <lineage>
        <taxon>Bacteria</taxon>
        <taxon>Bacillati</taxon>
        <taxon>Bacillota</taxon>
        <taxon>Clostridia</taxon>
        <taxon>Eubacteriales</taxon>
        <taxon>Clostridiaceae</taxon>
        <taxon>Oceanirhabdus</taxon>
    </lineage>
</organism>
<sequence>MEKSIFIHAKEVAKELSISEAQAYKLVREMNIKLKDKGFLVISGRVSRKYFYEKVYGLEGGVL</sequence>
<reference evidence="1" key="2">
    <citation type="submission" date="2021-04" db="EMBL/GenBank/DDBJ databases">
        <authorList>
            <person name="Dong X."/>
        </authorList>
    </citation>
    <scope>NUCLEOTIDE SEQUENCE</scope>
    <source>
        <strain evidence="1">ZWT</strain>
    </source>
</reference>
<keyword evidence="2" id="KW-1185">Reference proteome</keyword>
<dbReference type="Proteomes" id="UP001056429">
    <property type="component" value="Unassembled WGS sequence"/>
</dbReference>
<evidence type="ECO:0000313" key="1">
    <source>
        <dbReference type="EMBL" id="MCM1990162.1"/>
    </source>
</evidence>
<name>A0A9J6P0E5_9CLOT</name>
<dbReference type="RefSeq" id="WP_250859203.1">
    <property type="nucleotide sequence ID" value="NZ_JAGSOJ010000002.1"/>
</dbReference>
<dbReference type="AlphaFoldDB" id="A0A9J6P0E5"/>
<evidence type="ECO:0000313" key="2">
    <source>
        <dbReference type="Proteomes" id="UP001056429"/>
    </source>
</evidence>
<gene>
    <name evidence="1" type="ORF">KDK92_10495</name>
</gene>
<protein>
    <submittedName>
        <fullName evidence="1">DNA-binding protein</fullName>
    </submittedName>
</protein>
<dbReference type="GO" id="GO:0003677">
    <property type="term" value="F:DNA binding"/>
    <property type="evidence" value="ECO:0007669"/>
    <property type="project" value="UniProtKB-KW"/>
</dbReference>
<proteinExistence type="predicted"/>
<comment type="caution">
    <text evidence="1">The sequence shown here is derived from an EMBL/GenBank/DDBJ whole genome shotgun (WGS) entry which is preliminary data.</text>
</comment>
<keyword evidence="1" id="KW-0238">DNA-binding</keyword>
<accession>A0A9J6P0E5</accession>